<organism evidence="1 2">
    <name type="scientific">Caerostris extrusa</name>
    <name type="common">Bark spider</name>
    <name type="synonym">Caerostris bankana</name>
    <dbReference type="NCBI Taxonomy" id="172846"/>
    <lineage>
        <taxon>Eukaryota</taxon>
        <taxon>Metazoa</taxon>
        <taxon>Ecdysozoa</taxon>
        <taxon>Arthropoda</taxon>
        <taxon>Chelicerata</taxon>
        <taxon>Arachnida</taxon>
        <taxon>Araneae</taxon>
        <taxon>Araneomorphae</taxon>
        <taxon>Entelegynae</taxon>
        <taxon>Araneoidea</taxon>
        <taxon>Araneidae</taxon>
        <taxon>Caerostris</taxon>
    </lineage>
</organism>
<keyword evidence="2" id="KW-1185">Reference proteome</keyword>
<name>A0AAV4V1R9_CAEEX</name>
<dbReference type="EMBL" id="BPLR01013801">
    <property type="protein sequence ID" value="GIY63905.1"/>
    <property type="molecule type" value="Genomic_DNA"/>
</dbReference>
<evidence type="ECO:0000313" key="1">
    <source>
        <dbReference type="EMBL" id="GIY63905.1"/>
    </source>
</evidence>
<dbReference type="AlphaFoldDB" id="A0AAV4V1R9"/>
<accession>A0AAV4V1R9</accession>
<protein>
    <submittedName>
        <fullName evidence="1">Uncharacterized protein</fullName>
    </submittedName>
</protein>
<gene>
    <name evidence="1" type="ORF">CEXT_246011</name>
</gene>
<comment type="caution">
    <text evidence="1">The sequence shown here is derived from an EMBL/GenBank/DDBJ whole genome shotgun (WGS) entry which is preliminary data.</text>
</comment>
<evidence type="ECO:0000313" key="2">
    <source>
        <dbReference type="Proteomes" id="UP001054945"/>
    </source>
</evidence>
<sequence>MTTERSSCSRLGSEEISWLSGGKNVCVTSKPSEMSSKHQVYNRIICSMRTRIIAFQPLTYKTHSRDENVKKKT</sequence>
<reference evidence="1 2" key="1">
    <citation type="submission" date="2021-06" db="EMBL/GenBank/DDBJ databases">
        <title>Caerostris extrusa draft genome.</title>
        <authorList>
            <person name="Kono N."/>
            <person name="Arakawa K."/>
        </authorList>
    </citation>
    <scope>NUCLEOTIDE SEQUENCE [LARGE SCALE GENOMIC DNA]</scope>
</reference>
<proteinExistence type="predicted"/>
<dbReference type="Proteomes" id="UP001054945">
    <property type="component" value="Unassembled WGS sequence"/>
</dbReference>